<feature type="transmembrane region" description="Helical" evidence="1">
    <location>
        <begin position="318"/>
        <end position="337"/>
    </location>
</feature>
<feature type="transmembrane region" description="Helical" evidence="1">
    <location>
        <begin position="247"/>
        <end position="268"/>
    </location>
</feature>
<dbReference type="RefSeq" id="WP_186640093.1">
    <property type="nucleotide sequence ID" value="NZ_JACOAF010000041.1"/>
</dbReference>
<comment type="caution">
    <text evidence="2">The sequence shown here is derived from an EMBL/GenBank/DDBJ whole genome shotgun (WGS) entry which is preliminary data.</text>
</comment>
<keyword evidence="3" id="KW-1185">Reference proteome</keyword>
<sequence length="1016" mass="113762">MKVFSFWPQVEPGRRFLYFLLVLLALIAVIFGVYGFLHGQQTVFPLEKQAELFPAEAHLDPATPLLTPLRVEVNAYLVTERYAIGDMQLPLWATWTYFVGLAVALTFFWTLASTLKRIPYYAAVLLGMLWLSTFNLDLLGIFSETSRILLLITLGTLGAGSFMFQAFWTRVSFLGRFLFFSFLILALSLALFHFSPLPAPLTALHVVNYSTLASFVAAVLFMVLVAYENLHGLLWFNTQAQQPQRRFGLIQFVLISVLYLGNLLLLYLRQTGMIQFEFTGLDALLVFLISALVGLWGLKQRQGQYTRFFRFETEAAPLYLVLALLTFLNLGYALMMANDPLVQAYRSAIILTHLAYGIAFFIYVLVNFGPLIKQKLRVYKVVYDPRQLPYFTVYLMGTVLLLVMLIRSQYALYFQHQAGYYNYLGDLYRQTEEQPLLAEQFYNEASIQSRNNLRSSFSLADMYHQGGSRTLEMHRLREALERRPSPEGYLRLANLFTSSSDLFDHLKVMQEAVKTFPTHAPLLNNLGLLYGTTAFTDSAGFYLDAALAQSEEPEVIQANQLAFLASHRFPQQAKDFAQQYAGGTYGPLLTNRLAISLALGGPTQQNLPALPPDSALSTQTFAHFYNRQLIPGNAKDSTGTFSRLNTLLRQEENQPFLDDLTLIKALLLRQGNASAPQPGQAKTVLEGLAANSGGAAGYYYDILGQWMLQGRLYPLAADYFQKARQAGYRDAHLHVVVASALARNYGQATQIALGTADFPDPAQRKAATQLAIVAQMSPEQAVTAPDSMKVQFLQMKAAALPLEQVEKIANGITTPALAPAAALPLVNRYLQDNNLNTAQNLLSIHFPASFPKGALKSDANALQAQIWWKKGEVQELAAQLPKMHFTPAQADVQLYYQALLAQRNKNPKAATNLFNQLLQRAPWSEAGQLTAADFFVAQKQPMRAYDLLLEGIGYNPASVALRKAYVKVALNQGLREYALQGLEQLEPLVSPQEYLTFRKEIEPQLQASEALLQEWQ</sequence>
<accession>A0ABR6VVZ7</accession>
<feature type="transmembrane region" description="Helical" evidence="1">
    <location>
        <begin position="16"/>
        <end position="37"/>
    </location>
</feature>
<evidence type="ECO:0000313" key="3">
    <source>
        <dbReference type="Proteomes" id="UP000659698"/>
    </source>
</evidence>
<keyword evidence="1" id="KW-1133">Transmembrane helix</keyword>
<feature type="transmembrane region" description="Helical" evidence="1">
    <location>
        <begin position="148"/>
        <end position="168"/>
    </location>
</feature>
<name>A0ABR6VVZ7_9BACT</name>
<evidence type="ECO:0000256" key="1">
    <source>
        <dbReference type="SAM" id="Phobius"/>
    </source>
</evidence>
<keyword evidence="1" id="KW-0472">Membrane</keyword>
<evidence type="ECO:0008006" key="4">
    <source>
        <dbReference type="Google" id="ProtNLM"/>
    </source>
</evidence>
<protein>
    <recommendedName>
        <fullName evidence="4">Tetratricopeptide repeat protein</fullName>
    </recommendedName>
</protein>
<evidence type="ECO:0000313" key="2">
    <source>
        <dbReference type="EMBL" id="MBC3541331.1"/>
    </source>
</evidence>
<keyword evidence="1" id="KW-0812">Transmembrane</keyword>
<feature type="transmembrane region" description="Helical" evidence="1">
    <location>
        <begin position="91"/>
        <end position="112"/>
    </location>
</feature>
<proteinExistence type="predicted"/>
<feature type="transmembrane region" description="Helical" evidence="1">
    <location>
        <begin position="388"/>
        <end position="406"/>
    </location>
</feature>
<feature type="transmembrane region" description="Helical" evidence="1">
    <location>
        <begin position="206"/>
        <end position="227"/>
    </location>
</feature>
<feature type="transmembrane region" description="Helical" evidence="1">
    <location>
        <begin position="174"/>
        <end position="194"/>
    </location>
</feature>
<dbReference type="EMBL" id="JACOAF010000041">
    <property type="protein sequence ID" value="MBC3541331.1"/>
    <property type="molecule type" value="Genomic_DNA"/>
</dbReference>
<dbReference type="Proteomes" id="UP000659698">
    <property type="component" value="Unassembled WGS sequence"/>
</dbReference>
<feature type="transmembrane region" description="Helical" evidence="1">
    <location>
        <begin position="349"/>
        <end position="368"/>
    </location>
</feature>
<gene>
    <name evidence="2" type="ORF">H7U12_16675</name>
</gene>
<dbReference type="SUPFAM" id="SSF48452">
    <property type="entry name" value="TPR-like"/>
    <property type="match status" value="1"/>
</dbReference>
<feature type="transmembrane region" description="Helical" evidence="1">
    <location>
        <begin position="280"/>
        <end position="298"/>
    </location>
</feature>
<dbReference type="InterPro" id="IPR011990">
    <property type="entry name" value="TPR-like_helical_dom_sf"/>
</dbReference>
<reference evidence="2 3" key="1">
    <citation type="journal article" date="2019" name="Int. J. Syst. Evol. Microbiol.">
        <title>Rufibacter sediminis sp. nov., isolated from freshwater lake sediment.</title>
        <authorList>
            <person name="Qu J.H."/>
            <person name="Zhang L.J."/>
            <person name="Fu Y.H."/>
            <person name="Li H.F."/>
        </authorList>
    </citation>
    <scope>NUCLEOTIDE SEQUENCE [LARGE SCALE GENOMIC DNA]</scope>
    <source>
        <strain evidence="2 3">H-1</strain>
    </source>
</reference>
<feature type="transmembrane region" description="Helical" evidence="1">
    <location>
        <begin position="118"/>
        <end position="136"/>
    </location>
</feature>
<dbReference type="Gene3D" id="1.25.40.10">
    <property type="entry name" value="Tetratricopeptide repeat domain"/>
    <property type="match status" value="1"/>
</dbReference>
<organism evidence="2 3">
    <name type="scientific">Rufibacter sediminis</name>
    <dbReference type="NCBI Taxonomy" id="2762756"/>
    <lineage>
        <taxon>Bacteria</taxon>
        <taxon>Pseudomonadati</taxon>
        <taxon>Bacteroidota</taxon>
        <taxon>Cytophagia</taxon>
        <taxon>Cytophagales</taxon>
        <taxon>Hymenobacteraceae</taxon>
        <taxon>Rufibacter</taxon>
    </lineage>
</organism>